<dbReference type="AlphaFoldDB" id="A0A0E9UL83"/>
<proteinExistence type="predicted"/>
<accession>A0A0E9UL83</accession>
<evidence type="ECO:0000313" key="1">
    <source>
        <dbReference type="EMBL" id="JAH66015.1"/>
    </source>
</evidence>
<sequence length="49" mass="5605">MYSVQVIMLHTCTCMTRLPNHTEVWLRYEAVGGAVYRPTVVGHQVRQGD</sequence>
<protein>
    <submittedName>
        <fullName evidence="1">Uncharacterized protein</fullName>
    </submittedName>
</protein>
<dbReference type="EMBL" id="GBXM01042562">
    <property type="protein sequence ID" value="JAH66015.1"/>
    <property type="molecule type" value="Transcribed_RNA"/>
</dbReference>
<reference evidence="1" key="1">
    <citation type="submission" date="2014-11" db="EMBL/GenBank/DDBJ databases">
        <authorList>
            <person name="Amaro Gonzalez C."/>
        </authorList>
    </citation>
    <scope>NUCLEOTIDE SEQUENCE</scope>
</reference>
<organism evidence="1">
    <name type="scientific">Anguilla anguilla</name>
    <name type="common">European freshwater eel</name>
    <name type="synonym">Muraena anguilla</name>
    <dbReference type="NCBI Taxonomy" id="7936"/>
    <lineage>
        <taxon>Eukaryota</taxon>
        <taxon>Metazoa</taxon>
        <taxon>Chordata</taxon>
        <taxon>Craniata</taxon>
        <taxon>Vertebrata</taxon>
        <taxon>Euteleostomi</taxon>
        <taxon>Actinopterygii</taxon>
        <taxon>Neopterygii</taxon>
        <taxon>Teleostei</taxon>
        <taxon>Anguilliformes</taxon>
        <taxon>Anguillidae</taxon>
        <taxon>Anguilla</taxon>
    </lineage>
</organism>
<name>A0A0E9UL83_ANGAN</name>
<reference evidence="1" key="2">
    <citation type="journal article" date="2015" name="Fish Shellfish Immunol.">
        <title>Early steps in the European eel (Anguilla anguilla)-Vibrio vulnificus interaction in the gills: Role of the RtxA13 toxin.</title>
        <authorList>
            <person name="Callol A."/>
            <person name="Pajuelo D."/>
            <person name="Ebbesson L."/>
            <person name="Teles M."/>
            <person name="MacKenzie S."/>
            <person name="Amaro C."/>
        </authorList>
    </citation>
    <scope>NUCLEOTIDE SEQUENCE</scope>
</reference>